<evidence type="ECO:0000256" key="6">
    <source>
        <dbReference type="ARBA" id="ARBA00023212"/>
    </source>
</evidence>
<evidence type="ECO:0000313" key="9">
    <source>
        <dbReference type="EMBL" id="MXQ99498.1"/>
    </source>
</evidence>
<evidence type="ECO:0000256" key="3">
    <source>
        <dbReference type="ARBA" id="ARBA00022553"/>
    </source>
</evidence>
<dbReference type="AlphaFoldDB" id="A0A6B0S9P6"/>
<keyword evidence="6" id="KW-0206">Cytoskeleton</keyword>
<dbReference type="Proteomes" id="UP000322234">
    <property type="component" value="Unassembled WGS sequence"/>
</dbReference>
<dbReference type="EMBL" id="VBQZ03000487">
    <property type="protein sequence ID" value="MXQ99498.1"/>
    <property type="molecule type" value="Genomic_DNA"/>
</dbReference>
<keyword evidence="5" id="KW-0106">Calcium</keyword>
<feature type="domain" description="EF-hand" evidence="8">
    <location>
        <begin position="153"/>
        <end position="182"/>
    </location>
</feature>
<name>A0A6B0S9P6_9CETA</name>
<accession>A0A6B0S9P6</accession>
<keyword evidence="10" id="KW-1185">Reference proteome</keyword>
<feature type="region of interest" description="Disordered" evidence="7">
    <location>
        <begin position="200"/>
        <end position="221"/>
    </location>
</feature>
<keyword evidence="4" id="KW-0479">Metal-binding</keyword>
<comment type="subcellular location">
    <subcellularLocation>
        <location evidence="1">Cytoplasm</location>
        <location evidence="1">Cytoskeleton</location>
        <location evidence="1">Microtubule organizing center</location>
        <location evidence="1">Centrosome</location>
    </subcellularLocation>
</comment>
<dbReference type="GO" id="GO:0005813">
    <property type="term" value="C:centrosome"/>
    <property type="evidence" value="ECO:0007669"/>
    <property type="project" value="UniProtKB-SubCell"/>
</dbReference>
<evidence type="ECO:0000256" key="1">
    <source>
        <dbReference type="ARBA" id="ARBA00004300"/>
    </source>
</evidence>
<reference evidence="9" key="1">
    <citation type="submission" date="2019-10" db="EMBL/GenBank/DDBJ databases">
        <title>The sequence and de novo assembly of the wild yak genome.</title>
        <authorList>
            <person name="Liu Y."/>
        </authorList>
    </citation>
    <scope>NUCLEOTIDE SEQUENCE [LARGE SCALE GENOMIC DNA]</scope>
    <source>
        <strain evidence="9">WY2019</strain>
    </source>
</reference>
<protein>
    <recommendedName>
        <fullName evidence="8">EF-hand domain-containing protein</fullName>
    </recommendedName>
</protein>
<evidence type="ECO:0000256" key="2">
    <source>
        <dbReference type="ARBA" id="ARBA00022490"/>
    </source>
</evidence>
<sequence>MKNGGTTTRAGGPPDADRGISGEERPKPSQAKGAVASRAVPPKYVSSSKWYGRQSQPEPCGAAGGAPGLLEQPAIPSVRSQLRGSASLESVESLESDEEADSTKEPQNELFEAQGQLPTWGSEVFGSPGSPAATPSTPPRAGSGASGKSWEPEDLFNKLDQDGDGRVSLEELQLGLFNHGSPRPLELAPLVKPSRSWSRYQQESGGGRARRAQMVPEESVGQTTTSSLVSVCSGPRLFCSVDDGSGFAFLEQIISFGAQEGVHNGREVLQDLLT</sequence>
<organism evidence="9 10">
    <name type="scientific">Bos mutus</name>
    <name type="common">wild yak</name>
    <dbReference type="NCBI Taxonomy" id="72004"/>
    <lineage>
        <taxon>Eukaryota</taxon>
        <taxon>Metazoa</taxon>
        <taxon>Chordata</taxon>
        <taxon>Craniata</taxon>
        <taxon>Vertebrata</taxon>
        <taxon>Euteleostomi</taxon>
        <taxon>Mammalia</taxon>
        <taxon>Eutheria</taxon>
        <taxon>Laurasiatheria</taxon>
        <taxon>Artiodactyla</taxon>
        <taxon>Ruminantia</taxon>
        <taxon>Pecora</taxon>
        <taxon>Bovidae</taxon>
        <taxon>Bovinae</taxon>
        <taxon>Bos</taxon>
    </lineage>
</organism>
<gene>
    <name evidence="9" type="ORF">E5288_WYG020043</name>
</gene>
<dbReference type="PROSITE" id="PS00018">
    <property type="entry name" value="EF_HAND_1"/>
    <property type="match status" value="1"/>
</dbReference>
<feature type="region of interest" description="Disordered" evidence="7">
    <location>
        <begin position="1"/>
        <end position="162"/>
    </location>
</feature>
<feature type="compositionally biased region" description="Basic and acidic residues" evidence="7">
    <location>
        <begin position="15"/>
        <end position="27"/>
    </location>
</feature>
<proteinExistence type="predicted"/>
<dbReference type="PROSITE" id="PS50222">
    <property type="entry name" value="EF_HAND_2"/>
    <property type="match status" value="1"/>
</dbReference>
<dbReference type="InterPro" id="IPR002048">
    <property type="entry name" value="EF_hand_dom"/>
</dbReference>
<dbReference type="Pfam" id="PF13202">
    <property type="entry name" value="EF-hand_5"/>
    <property type="match status" value="1"/>
</dbReference>
<keyword evidence="3" id="KW-0597">Phosphoprotein</keyword>
<evidence type="ECO:0000256" key="4">
    <source>
        <dbReference type="ARBA" id="ARBA00022723"/>
    </source>
</evidence>
<dbReference type="PANTHER" id="PTHR18905">
    <property type="entry name" value="NINEIN"/>
    <property type="match status" value="1"/>
</dbReference>
<evidence type="ECO:0000256" key="7">
    <source>
        <dbReference type="SAM" id="MobiDB-lite"/>
    </source>
</evidence>
<dbReference type="Gene3D" id="1.10.238.10">
    <property type="entry name" value="EF-hand"/>
    <property type="match status" value="1"/>
</dbReference>
<evidence type="ECO:0000256" key="5">
    <source>
        <dbReference type="ARBA" id="ARBA00022837"/>
    </source>
</evidence>
<dbReference type="InterPro" id="IPR018247">
    <property type="entry name" value="EF_Hand_1_Ca_BS"/>
</dbReference>
<dbReference type="GO" id="GO:0034454">
    <property type="term" value="P:microtubule anchoring at centrosome"/>
    <property type="evidence" value="ECO:0007669"/>
    <property type="project" value="TreeGrafter"/>
</dbReference>
<dbReference type="InterPro" id="IPR011992">
    <property type="entry name" value="EF-hand-dom_pair"/>
</dbReference>
<feature type="compositionally biased region" description="Low complexity" evidence="7">
    <location>
        <begin position="126"/>
        <end position="143"/>
    </location>
</feature>
<dbReference type="GO" id="GO:0005509">
    <property type="term" value="F:calcium ion binding"/>
    <property type="evidence" value="ECO:0007669"/>
    <property type="project" value="InterPro"/>
</dbReference>
<comment type="caution">
    <text evidence="9">The sequence shown here is derived from an EMBL/GenBank/DDBJ whole genome shotgun (WGS) entry which is preliminary data.</text>
</comment>
<evidence type="ECO:0000259" key="8">
    <source>
        <dbReference type="PROSITE" id="PS50222"/>
    </source>
</evidence>
<feature type="compositionally biased region" description="Polar residues" evidence="7">
    <location>
        <begin position="45"/>
        <end position="55"/>
    </location>
</feature>
<dbReference type="PANTHER" id="PTHR18905:SF12">
    <property type="entry name" value="NINEIN-LIKE PROTEIN"/>
    <property type="match status" value="1"/>
</dbReference>
<dbReference type="SUPFAM" id="SSF47473">
    <property type="entry name" value="EF-hand"/>
    <property type="match status" value="1"/>
</dbReference>
<keyword evidence="2" id="KW-0963">Cytoplasm</keyword>
<evidence type="ECO:0000313" key="10">
    <source>
        <dbReference type="Proteomes" id="UP000322234"/>
    </source>
</evidence>